<accession>A0A5J5BRY6</accession>
<keyword evidence="10" id="KW-1185">Reference proteome</keyword>
<feature type="domain" description="MADS-box" evidence="8">
    <location>
        <begin position="19"/>
        <end position="79"/>
    </location>
</feature>
<evidence type="ECO:0000256" key="3">
    <source>
        <dbReference type="ARBA" id="ARBA00023125"/>
    </source>
</evidence>
<dbReference type="InterPro" id="IPR033896">
    <property type="entry name" value="MEF2-like_N"/>
</dbReference>
<dbReference type="InterPro" id="IPR002100">
    <property type="entry name" value="TF_MADSbox"/>
</dbReference>
<evidence type="ECO:0000313" key="9">
    <source>
        <dbReference type="EMBL" id="KAA8544830.1"/>
    </source>
</evidence>
<dbReference type="GO" id="GO:0046983">
    <property type="term" value="F:protein dimerization activity"/>
    <property type="evidence" value="ECO:0007669"/>
    <property type="project" value="InterPro"/>
</dbReference>
<feature type="coiled-coil region" evidence="6">
    <location>
        <begin position="153"/>
        <end position="180"/>
    </location>
</feature>
<evidence type="ECO:0000313" key="10">
    <source>
        <dbReference type="Proteomes" id="UP000325577"/>
    </source>
</evidence>
<keyword evidence="2" id="KW-0805">Transcription regulation</keyword>
<dbReference type="InterPro" id="IPR036879">
    <property type="entry name" value="TF_MADSbox_sf"/>
</dbReference>
<dbReference type="GO" id="GO:0005634">
    <property type="term" value="C:nucleus"/>
    <property type="evidence" value="ECO:0007669"/>
    <property type="project" value="UniProtKB-SubCell"/>
</dbReference>
<dbReference type="CDD" id="cd00265">
    <property type="entry name" value="MADS_MEF2_like"/>
    <property type="match status" value="1"/>
</dbReference>
<evidence type="ECO:0000256" key="5">
    <source>
        <dbReference type="ARBA" id="ARBA00023242"/>
    </source>
</evidence>
<dbReference type="PRINTS" id="PR00404">
    <property type="entry name" value="MADSDOMAIN"/>
</dbReference>
<dbReference type="PANTHER" id="PTHR11945:SF723">
    <property type="entry name" value="AGAMOUS-LIKE MADS-BOX PROTEIN AGL62"/>
    <property type="match status" value="1"/>
</dbReference>
<dbReference type="SMART" id="SM00432">
    <property type="entry name" value="MADS"/>
    <property type="match status" value="1"/>
</dbReference>
<keyword evidence="3" id="KW-0238">DNA-binding</keyword>
<sequence>MKVSTMASAQKNKEKKVSKGRQKIEIKKIDNKESLQVTFSKRRSGLFRKASELSILSGAEIAIIVLSPKDKVFTFGYPNPDAVINRYLTLTEGSHPEQPRGDNTKMHDYNQHYSEVVKLLEAEKNRGEKIEEEAKAVTGCGSGGFWWDEVDVDGMELEELERYEESLEELKKKVEMRVCQCASQNSAMDQSKVANSAVVPHGFNFGHGNF</sequence>
<keyword evidence="6" id="KW-0175">Coiled coil</keyword>
<gene>
    <name evidence="9" type="ORF">F0562_019614</name>
</gene>
<dbReference type="PANTHER" id="PTHR11945">
    <property type="entry name" value="MADS BOX PROTEIN"/>
    <property type="match status" value="1"/>
</dbReference>
<dbReference type="GO" id="GO:0000981">
    <property type="term" value="F:DNA-binding transcription factor activity, RNA polymerase II-specific"/>
    <property type="evidence" value="ECO:0007669"/>
    <property type="project" value="TreeGrafter"/>
</dbReference>
<dbReference type="SUPFAM" id="SSF55455">
    <property type="entry name" value="SRF-like"/>
    <property type="match status" value="1"/>
</dbReference>
<dbReference type="FunFam" id="3.40.1810.10:FF:000006">
    <property type="entry name" value="Agamous-like MADS-box protein AGL62"/>
    <property type="match status" value="1"/>
</dbReference>
<evidence type="ECO:0000256" key="4">
    <source>
        <dbReference type="ARBA" id="ARBA00023163"/>
    </source>
</evidence>
<feature type="region of interest" description="Disordered" evidence="7">
    <location>
        <begin position="1"/>
        <end position="23"/>
    </location>
</feature>
<dbReference type="Gene3D" id="3.40.1810.10">
    <property type="entry name" value="Transcription factor, MADS-box"/>
    <property type="match status" value="1"/>
</dbReference>
<dbReference type="Pfam" id="PF00319">
    <property type="entry name" value="SRF-TF"/>
    <property type="match status" value="1"/>
</dbReference>
<feature type="compositionally biased region" description="Basic and acidic residues" evidence="7">
    <location>
        <begin position="11"/>
        <end position="23"/>
    </location>
</feature>
<evidence type="ECO:0000256" key="2">
    <source>
        <dbReference type="ARBA" id="ARBA00023015"/>
    </source>
</evidence>
<dbReference type="AlphaFoldDB" id="A0A5J5BRY6"/>
<dbReference type="EMBL" id="CM018033">
    <property type="protein sequence ID" value="KAA8544830.1"/>
    <property type="molecule type" value="Genomic_DNA"/>
</dbReference>
<evidence type="ECO:0000259" key="8">
    <source>
        <dbReference type="PROSITE" id="PS50066"/>
    </source>
</evidence>
<evidence type="ECO:0000256" key="1">
    <source>
        <dbReference type="ARBA" id="ARBA00004123"/>
    </source>
</evidence>
<comment type="subcellular location">
    <subcellularLocation>
        <location evidence="1">Nucleus</location>
    </subcellularLocation>
</comment>
<keyword evidence="4" id="KW-0804">Transcription</keyword>
<dbReference type="OrthoDB" id="1896642at2759"/>
<dbReference type="PROSITE" id="PS50066">
    <property type="entry name" value="MADS_BOX_2"/>
    <property type="match status" value="1"/>
</dbReference>
<proteinExistence type="predicted"/>
<dbReference type="Proteomes" id="UP000325577">
    <property type="component" value="Linkage Group LG10"/>
</dbReference>
<feature type="compositionally biased region" description="Polar residues" evidence="7">
    <location>
        <begin position="1"/>
        <end position="10"/>
    </location>
</feature>
<protein>
    <recommendedName>
        <fullName evidence="8">MADS-box domain-containing protein</fullName>
    </recommendedName>
</protein>
<organism evidence="9 10">
    <name type="scientific">Nyssa sinensis</name>
    <dbReference type="NCBI Taxonomy" id="561372"/>
    <lineage>
        <taxon>Eukaryota</taxon>
        <taxon>Viridiplantae</taxon>
        <taxon>Streptophyta</taxon>
        <taxon>Embryophyta</taxon>
        <taxon>Tracheophyta</taxon>
        <taxon>Spermatophyta</taxon>
        <taxon>Magnoliopsida</taxon>
        <taxon>eudicotyledons</taxon>
        <taxon>Gunneridae</taxon>
        <taxon>Pentapetalae</taxon>
        <taxon>asterids</taxon>
        <taxon>Cornales</taxon>
        <taxon>Nyssaceae</taxon>
        <taxon>Nyssa</taxon>
    </lineage>
</organism>
<dbReference type="GO" id="GO:0000978">
    <property type="term" value="F:RNA polymerase II cis-regulatory region sequence-specific DNA binding"/>
    <property type="evidence" value="ECO:0007669"/>
    <property type="project" value="TreeGrafter"/>
</dbReference>
<name>A0A5J5BRY6_9ASTE</name>
<reference evidence="9 10" key="1">
    <citation type="submission" date="2019-09" db="EMBL/GenBank/DDBJ databases">
        <title>A chromosome-level genome assembly of the Chinese tupelo Nyssa sinensis.</title>
        <authorList>
            <person name="Yang X."/>
            <person name="Kang M."/>
            <person name="Yang Y."/>
            <person name="Xiong H."/>
            <person name="Wang M."/>
            <person name="Zhang Z."/>
            <person name="Wang Z."/>
            <person name="Wu H."/>
            <person name="Ma T."/>
            <person name="Liu J."/>
            <person name="Xi Z."/>
        </authorList>
    </citation>
    <scope>NUCLEOTIDE SEQUENCE [LARGE SCALE GENOMIC DNA]</scope>
    <source>
        <strain evidence="9">J267</strain>
        <tissue evidence="9">Leaf</tissue>
    </source>
</reference>
<evidence type="ECO:0000256" key="6">
    <source>
        <dbReference type="SAM" id="Coils"/>
    </source>
</evidence>
<dbReference type="GO" id="GO:0045944">
    <property type="term" value="P:positive regulation of transcription by RNA polymerase II"/>
    <property type="evidence" value="ECO:0007669"/>
    <property type="project" value="InterPro"/>
</dbReference>
<keyword evidence="5" id="KW-0539">Nucleus</keyword>
<evidence type="ECO:0000256" key="7">
    <source>
        <dbReference type="SAM" id="MobiDB-lite"/>
    </source>
</evidence>